<accession>A0A856MEZ4</accession>
<evidence type="ECO:0000313" key="2">
    <source>
        <dbReference type="Proteomes" id="UP000503129"/>
    </source>
</evidence>
<sequence length="350" mass="41000">MNEYLIAFQRITESVEPLLKDEQSSLEIKQAVTTLKQSVEPCFIELKDSATKLKSRIQLCFENLYHAEDVWNSKQRIVEIPTLEIWEKIGELSARTFRIRRLGEQCESEAIEKMRNNWCHRERILTKKYFYNQTNFKDGLNIFEKNYLVSEFNFELRSQLEVVKQILIKSTDLIINHEIQYHIPFIQTCINQLDEKQKFELITKLNSISESTVNIVEKAFNAQLYKSSTSVTYLVNSVSNAADNLGKEGLLGISWHQFNKCSKEVMIKLETIVVIVFEELIRLAEQAIEQTLAFHNDFLERQMRYRQETQEQRAAEKAWIEQQLQELTQVQNGIEVILNHCPATSSTVHL</sequence>
<reference evidence="1 2" key="1">
    <citation type="submission" date="2018-06" db="EMBL/GenBank/DDBJ databases">
        <title>Comparative genomics of Brasilonema spp. strains.</title>
        <authorList>
            <person name="Alvarenga D.O."/>
            <person name="Fiore M.F."/>
            <person name="Varani A.M."/>
        </authorList>
    </citation>
    <scope>NUCLEOTIDE SEQUENCE [LARGE SCALE GENOMIC DNA]</scope>
    <source>
        <strain evidence="1 2">CENA114</strain>
    </source>
</reference>
<name>A0A856MEZ4_9CYAN</name>
<proteinExistence type="predicted"/>
<dbReference type="Proteomes" id="UP000503129">
    <property type="component" value="Chromosome"/>
</dbReference>
<evidence type="ECO:0000313" key="1">
    <source>
        <dbReference type="EMBL" id="QDL08850.1"/>
    </source>
</evidence>
<keyword evidence="2" id="KW-1185">Reference proteome</keyword>
<dbReference type="RefSeq" id="WP_169266223.1">
    <property type="nucleotide sequence ID" value="NZ_CAWOXK010000001.1"/>
</dbReference>
<organism evidence="1 2">
    <name type="scientific">Brasilonema sennae CENA114</name>
    <dbReference type="NCBI Taxonomy" id="415709"/>
    <lineage>
        <taxon>Bacteria</taxon>
        <taxon>Bacillati</taxon>
        <taxon>Cyanobacteriota</taxon>
        <taxon>Cyanophyceae</taxon>
        <taxon>Nostocales</taxon>
        <taxon>Scytonemataceae</taxon>
        <taxon>Brasilonema</taxon>
        <taxon>Bromeliae group (in: Brasilonema)</taxon>
    </lineage>
</organism>
<protein>
    <submittedName>
        <fullName evidence="1">Uncharacterized protein</fullName>
    </submittedName>
</protein>
<dbReference type="AlphaFoldDB" id="A0A856MEZ4"/>
<dbReference type="KEGG" id="bsen:DP114_13960"/>
<gene>
    <name evidence="1" type="ORF">DP114_13960</name>
</gene>
<dbReference type="EMBL" id="CP030118">
    <property type="protein sequence ID" value="QDL08850.1"/>
    <property type="molecule type" value="Genomic_DNA"/>
</dbReference>